<protein>
    <submittedName>
        <fullName evidence="1">Uncharacterized protein</fullName>
    </submittedName>
</protein>
<sequence>MISGQPILRTATSAVTRYTDEELKRDSSPRLVPPLRLRKIKPVELAMLPCTATHPTGQLEKSAHQRVYSRRMGHLENLVSQDGCPLQHNRGKLEFFTETNLIPIQDKFVCQLAVIVIG</sequence>
<dbReference type="AlphaFoldDB" id="A0A0M9ADE7"/>
<proteinExistence type="predicted"/>
<name>A0A0M9ADE7_9HYME</name>
<organism evidence="1 2">
    <name type="scientific">Melipona quadrifasciata</name>
    <dbReference type="NCBI Taxonomy" id="166423"/>
    <lineage>
        <taxon>Eukaryota</taxon>
        <taxon>Metazoa</taxon>
        <taxon>Ecdysozoa</taxon>
        <taxon>Arthropoda</taxon>
        <taxon>Hexapoda</taxon>
        <taxon>Insecta</taxon>
        <taxon>Pterygota</taxon>
        <taxon>Neoptera</taxon>
        <taxon>Endopterygota</taxon>
        <taxon>Hymenoptera</taxon>
        <taxon>Apocrita</taxon>
        <taxon>Aculeata</taxon>
        <taxon>Apoidea</taxon>
        <taxon>Anthophila</taxon>
        <taxon>Apidae</taxon>
        <taxon>Melipona</taxon>
    </lineage>
</organism>
<reference evidence="1 2" key="1">
    <citation type="submission" date="2015-07" db="EMBL/GenBank/DDBJ databases">
        <title>The genome of Melipona quadrifasciata.</title>
        <authorList>
            <person name="Pan H."/>
            <person name="Kapheim K."/>
        </authorList>
    </citation>
    <scope>NUCLEOTIDE SEQUENCE [LARGE SCALE GENOMIC DNA]</scope>
    <source>
        <strain evidence="1">0111107301</strain>
        <tissue evidence="1">Whole body</tissue>
    </source>
</reference>
<dbReference type="EMBL" id="KQ435695">
    <property type="protein sequence ID" value="KOX80859.1"/>
    <property type="molecule type" value="Genomic_DNA"/>
</dbReference>
<evidence type="ECO:0000313" key="2">
    <source>
        <dbReference type="Proteomes" id="UP000053105"/>
    </source>
</evidence>
<gene>
    <name evidence="1" type="ORF">WN51_05279</name>
</gene>
<evidence type="ECO:0000313" key="1">
    <source>
        <dbReference type="EMBL" id="KOX80859.1"/>
    </source>
</evidence>
<keyword evidence="2" id="KW-1185">Reference proteome</keyword>
<accession>A0A0M9ADE7</accession>
<dbReference type="Proteomes" id="UP000053105">
    <property type="component" value="Unassembled WGS sequence"/>
</dbReference>